<gene>
    <name evidence="5" type="ORF">RNC47_18025</name>
</gene>
<dbReference type="Proteomes" id="UP001183420">
    <property type="component" value="Unassembled WGS sequence"/>
</dbReference>
<keyword evidence="6" id="KW-1185">Reference proteome</keyword>
<accession>A0ABU2LRQ5</accession>
<evidence type="ECO:0000256" key="1">
    <source>
        <dbReference type="ARBA" id="ARBA00023015"/>
    </source>
</evidence>
<sequence>MARLAPREYEFLLDLASDVLRGRGPEQPWRQMMGELRRALHTSTVVLTEATWHRREGRAHAWSGERLTARRLAELSPLMVRVGHPLARHYSTHRDDEPRTAADLVGEAAWRDSEARSLTREFLGAEHAMGIPLHWAAGTARGFVVYHAEGDFCATERLYARRAQPLLAGLDTHLRLVARWRTTVADGEERAEERRLTPRETTVLLLLAESLSAVAIGRRLGISPRTVQKHVQRIYRKLGVTDRVGAVLRAQATGLLSAPRVQVGAGSTHIGDQ</sequence>
<keyword evidence="2" id="KW-0238">DNA-binding</keyword>
<dbReference type="InterPro" id="IPR000792">
    <property type="entry name" value="Tscrpt_reg_LuxR_C"/>
</dbReference>
<evidence type="ECO:0000256" key="3">
    <source>
        <dbReference type="ARBA" id="ARBA00023163"/>
    </source>
</evidence>
<dbReference type="RefSeq" id="WP_311600005.1">
    <property type="nucleotide sequence ID" value="NZ_JAVREM010000022.1"/>
</dbReference>
<keyword evidence="1" id="KW-0805">Transcription regulation</keyword>
<dbReference type="SMART" id="SM00421">
    <property type="entry name" value="HTH_LUXR"/>
    <property type="match status" value="1"/>
</dbReference>
<proteinExistence type="predicted"/>
<dbReference type="PANTHER" id="PTHR44688">
    <property type="entry name" value="DNA-BINDING TRANSCRIPTIONAL ACTIVATOR DEVR_DOSR"/>
    <property type="match status" value="1"/>
</dbReference>
<dbReference type="PANTHER" id="PTHR44688:SF16">
    <property type="entry name" value="DNA-BINDING TRANSCRIPTIONAL ACTIVATOR DEVR_DOSR"/>
    <property type="match status" value="1"/>
</dbReference>
<evidence type="ECO:0000259" key="4">
    <source>
        <dbReference type="PROSITE" id="PS50043"/>
    </source>
</evidence>
<evidence type="ECO:0000313" key="6">
    <source>
        <dbReference type="Proteomes" id="UP001183420"/>
    </source>
</evidence>
<name>A0ABU2LRQ5_9ACTN</name>
<keyword evidence="3" id="KW-0804">Transcription</keyword>
<dbReference type="PRINTS" id="PR00038">
    <property type="entry name" value="HTHLUXR"/>
</dbReference>
<dbReference type="PROSITE" id="PS50043">
    <property type="entry name" value="HTH_LUXR_2"/>
    <property type="match status" value="1"/>
</dbReference>
<evidence type="ECO:0000256" key="2">
    <source>
        <dbReference type="ARBA" id="ARBA00023125"/>
    </source>
</evidence>
<dbReference type="Gene3D" id="1.10.10.10">
    <property type="entry name" value="Winged helix-like DNA-binding domain superfamily/Winged helix DNA-binding domain"/>
    <property type="match status" value="1"/>
</dbReference>
<reference evidence="6" key="1">
    <citation type="submission" date="2023-07" db="EMBL/GenBank/DDBJ databases">
        <title>30 novel species of actinomycetes from the DSMZ collection.</title>
        <authorList>
            <person name="Nouioui I."/>
        </authorList>
    </citation>
    <scope>NUCLEOTIDE SEQUENCE [LARGE SCALE GENOMIC DNA]</scope>
    <source>
        <strain evidence="6">DSM 44918</strain>
    </source>
</reference>
<dbReference type="CDD" id="cd06170">
    <property type="entry name" value="LuxR_C_like"/>
    <property type="match status" value="1"/>
</dbReference>
<protein>
    <submittedName>
        <fullName evidence="5">Helix-turn-helix transcriptional regulator</fullName>
    </submittedName>
</protein>
<evidence type="ECO:0000313" key="5">
    <source>
        <dbReference type="EMBL" id="MDT0320236.1"/>
    </source>
</evidence>
<dbReference type="SUPFAM" id="SSF46894">
    <property type="entry name" value="C-terminal effector domain of the bipartite response regulators"/>
    <property type="match status" value="1"/>
</dbReference>
<dbReference type="InterPro" id="IPR036388">
    <property type="entry name" value="WH-like_DNA-bd_sf"/>
</dbReference>
<organism evidence="5 6">
    <name type="scientific">Streptomyces millisiae</name>
    <dbReference type="NCBI Taxonomy" id="3075542"/>
    <lineage>
        <taxon>Bacteria</taxon>
        <taxon>Bacillati</taxon>
        <taxon>Actinomycetota</taxon>
        <taxon>Actinomycetes</taxon>
        <taxon>Kitasatosporales</taxon>
        <taxon>Streptomycetaceae</taxon>
        <taxon>Streptomyces</taxon>
    </lineage>
</organism>
<dbReference type="Pfam" id="PF00196">
    <property type="entry name" value="GerE"/>
    <property type="match status" value="1"/>
</dbReference>
<feature type="domain" description="HTH luxR-type" evidence="4">
    <location>
        <begin position="189"/>
        <end position="254"/>
    </location>
</feature>
<dbReference type="EMBL" id="JAVREM010000022">
    <property type="protein sequence ID" value="MDT0320236.1"/>
    <property type="molecule type" value="Genomic_DNA"/>
</dbReference>
<dbReference type="InterPro" id="IPR016032">
    <property type="entry name" value="Sig_transdc_resp-reg_C-effctor"/>
</dbReference>
<comment type="caution">
    <text evidence="5">The sequence shown here is derived from an EMBL/GenBank/DDBJ whole genome shotgun (WGS) entry which is preliminary data.</text>
</comment>